<evidence type="ECO:0000313" key="3">
    <source>
        <dbReference type="EMBL" id="KDN21774.1"/>
    </source>
</evidence>
<dbReference type="eggNOG" id="COG2815">
    <property type="taxonomic scope" value="Bacteria"/>
</dbReference>
<reference evidence="3 4" key="1">
    <citation type="submission" date="2014-05" db="EMBL/GenBank/DDBJ databases">
        <title>Draft genome sequence of Amycolatopsis rifamycinica DSM 46095.</title>
        <authorList>
            <person name="Lal R."/>
            <person name="Saxena A."/>
            <person name="Kumari R."/>
            <person name="Mukherjee U."/>
            <person name="Singh P."/>
            <person name="Sangwan N."/>
            <person name="Mahato N.K."/>
        </authorList>
    </citation>
    <scope>NUCLEOTIDE SEQUENCE [LARGE SCALE GENOMIC DNA]</scope>
    <source>
        <strain evidence="3 4">DSM 46095</strain>
    </source>
</reference>
<proteinExistence type="predicted"/>
<accession>A0A066UCC4</accession>
<dbReference type="AlphaFoldDB" id="A0A066UCC4"/>
<dbReference type="Proteomes" id="UP000027345">
    <property type="component" value="Unassembled WGS sequence"/>
</dbReference>
<gene>
    <name evidence="3" type="ORF">DV20_12650</name>
</gene>
<dbReference type="SUPFAM" id="SSF52949">
    <property type="entry name" value="Macro domain-like"/>
    <property type="match status" value="1"/>
</dbReference>
<sequence>MSEVFVNYRVREDSGYATLLHRELERRFGPGSAFLAAQSVRAGDDFVQEVFSRLRECSVLLALIGEHWSVSATGPDWVRREIAEALAARTRVIPVLVDDAELPREADLPGEIADLAHCQAVRLRHYSFEADLSALVDELAQTVPALRRRTTGTMAEGRPVRYGVRGKPLGSRTISVIPGTIRRVRDADVWVNSENTDLQMARHNDFSVSAIIRYWGALRDPSGRLVVDLVADELAATSPRPVAPGTAVVTGSGALRASNNVRRIIHVASVQGEPGAGFRQVRNIDQCVTNVLRRAEGEAATDPEVRTVLFPLLGTGTAVGADIEATARQMVAAALDHWSGSPESLLREIAFLGYTTTEYAVLNRTLAEFPVDRL</sequence>
<dbReference type="PROSITE" id="PS51154">
    <property type="entry name" value="MACRO"/>
    <property type="match status" value="1"/>
</dbReference>
<dbReference type="STRING" id="287986.DV20_12650"/>
<comment type="caution">
    <text evidence="3">The sequence shown here is derived from an EMBL/GenBank/DDBJ whole genome shotgun (WGS) entry which is preliminary data.</text>
</comment>
<dbReference type="InterPro" id="IPR043472">
    <property type="entry name" value="Macro_dom-like"/>
</dbReference>
<dbReference type="PROSITE" id="PS50104">
    <property type="entry name" value="TIR"/>
    <property type="match status" value="1"/>
</dbReference>
<dbReference type="InterPro" id="IPR000157">
    <property type="entry name" value="TIR_dom"/>
</dbReference>
<name>A0A066UCC4_9PSEU</name>
<dbReference type="EMBL" id="JMQI01000026">
    <property type="protein sequence ID" value="KDN21774.1"/>
    <property type="molecule type" value="Genomic_DNA"/>
</dbReference>
<dbReference type="SUPFAM" id="SSF52200">
    <property type="entry name" value="Toll/Interleukin receptor TIR domain"/>
    <property type="match status" value="1"/>
</dbReference>
<evidence type="ECO:0000313" key="4">
    <source>
        <dbReference type="Proteomes" id="UP000027345"/>
    </source>
</evidence>
<dbReference type="GO" id="GO:0007165">
    <property type="term" value="P:signal transduction"/>
    <property type="evidence" value="ECO:0007669"/>
    <property type="project" value="InterPro"/>
</dbReference>
<dbReference type="InterPro" id="IPR035897">
    <property type="entry name" value="Toll_tir_struct_dom_sf"/>
</dbReference>
<feature type="domain" description="Macro" evidence="2">
    <location>
        <begin position="161"/>
        <end position="370"/>
    </location>
</feature>
<dbReference type="InterPro" id="IPR002589">
    <property type="entry name" value="Macro_dom"/>
</dbReference>
<dbReference type="Pfam" id="PF13676">
    <property type="entry name" value="TIR_2"/>
    <property type="match status" value="1"/>
</dbReference>
<dbReference type="Pfam" id="PF01661">
    <property type="entry name" value="Macro"/>
    <property type="match status" value="1"/>
</dbReference>
<dbReference type="Gene3D" id="3.40.50.10140">
    <property type="entry name" value="Toll/interleukin-1 receptor homology (TIR) domain"/>
    <property type="match status" value="1"/>
</dbReference>
<dbReference type="eggNOG" id="COG2110">
    <property type="taxonomic scope" value="Bacteria"/>
</dbReference>
<dbReference type="OrthoDB" id="4547231at2"/>
<dbReference type="RefSeq" id="WP_051735941.1">
    <property type="nucleotide sequence ID" value="NZ_JMQI01000026.1"/>
</dbReference>
<dbReference type="Gene3D" id="3.40.220.10">
    <property type="entry name" value="Leucine Aminopeptidase, subunit E, domain 1"/>
    <property type="match status" value="1"/>
</dbReference>
<keyword evidence="4" id="KW-1185">Reference proteome</keyword>
<evidence type="ECO:0000259" key="2">
    <source>
        <dbReference type="PROSITE" id="PS51154"/>
    </source>
</evidence>
<protein>
    <submittedName>
        <fullName evidence="3">Uncharacterized protein</fullName>
    </submittedName>
</protein>
<organism evidence="3 4">
    <name type="scientific">Amycolatopsis rifamycinica</name>
    <dbReference type="NCBI Taxonomy" id="287986"/>
    <lineage>
        <taxon>Bacteria</taxon>
        <taxon>Bacillati</taxon>
        <taxon>Actinomycetota</taxon>
        <taxon>Actinomycetes</taxon>
        <taxon>Pseudonocardiales</taxon>
        <taxon>Pseudonocardiaceae</taxon>
        <taxon>Amycolatopsis</taxon>
    </lineage>
</organism>
<feature type="domain" description="TIR" evidence="1">
    <location>
        <begin position="1"/>
        <end position="143"/>
    </location>
</feature>
<evidence type="ECO:0000259" key="1">
    <source>
        <dbReference type="PROSITE" id="PS50104"/>
    </source>
</evidence>